<evidence type="ECO:0000313" key="4">
    <source>
        <dbReference type="Proteomes" id="UP000285326"/>
    </source>
</evidence>
<dbReference type="Proteomes" id="UP000285326">
    <property type="component" value="Unassembled WGS sequence"/>
</dbReference>
<reference evidence="3 4" key="1">
    <citation type="journal article" date="2018" name="BMC Genomics">
        <title>Comparative genome analyses reveal sequence features reflecting distinct modes of host-adaptation between dicot and monocot powdery mildew.</title>
        <authorList>
            <person name="Wu Y."/>
            <person name="Ma X."/>
            <person name="Pan Z."/>
            <person name="Kale S.D."/>
            <person name="Song Y."/>
            <person name="King H."/>
            <person name="Zhang Q."/>
            <person name="Presley C."/>
            <person name="Deng X."/>
            <person name="Wei C.I."/>
            <person name="Xiao S."/>
        </authorList>
    </citation>
    <scope>NUCLEOTIDE SEQUENCE [LARGE SCALE GENOMIC DNA]</scope>
    <source>
        <strain evidence="3">UMSG1</strain>
    </source>
</reference>
<feature type="region of interest" description="Disordered" evidence="1">
    <location>
        <begin position="557"/>
        <end position="728"/>
    </location>
</feature>
<feature type="compositionally biased region" description="Low complexity" evidence="1">
    <location>
        <begin position="557"/>
        <end position="570"/>
    </location>
</feature>
<evidence type="ECO:0000256" key="1">
    <source>
        <dbReference type="SAM" id="MobiDB-lite"/>
    </source>
</evidence>
<feature type="region of interest" description="Disordered" evidence="1">
    <location>
        <begin position="302"/>
        <end position="339"/>
    </location>
</feature>
<protein>
    <submittedName>
        <fullName evidence="3">Putative transcription factor spt20</fullName>
    </submittedName>
</protein>
<gene>
    <name evidence="3" type="ORF">GcM1_243142</name>
</gene>
<sequence>MAPSATGTQSISSKLKRLVTTGIQTNGIQNSTPSSPLISGSRLPSSAKSTLNSAGNNVTGNNSPPIRSADHWRDAPYQHLSRAQGNSGAELRSVCSMGDSAMLMLNERQPYIKSDEYILKKYRNNSPSLIIHLHPTHFRFDNQEGHFPYQSPMRIMIEHLRQRTIPHDLVEYFGDIPYYEECLIVQIHDHKSIASSQPPERDESPKPKQVFFSILNHSPYCTPSPYAPQETQKTPKNKSSLADKTNTDNAEQHEKNDVPSSTPPTPGPLKPKVLTVVLHPTPLSRFVDLSIKAAETLCTEDISSNQQERKKNVSTSVPANSTVTVPLTPQASMAPPAKRVKRSKVNLDSNHIYSLEAQINLATTAPLFLEPVSNAFESAALLECLTHPMHEEKPPAPKIRKRTVAEMAADEAFAAEQERYMLLLDERISSSAVTVPGGITSAGTDDQSGGIVFEACFERFKLIETIRSQYEANKRLEKIKTAENEKRQRQETEKKRIKDEADKRVEQEKKAAAQLKLAQAQRQAAENHWNSQLLADQANLHQQIQELQNQVENRNQNENQNQTEDPNQIKNENESESESKNLNQIKKENENENQTQAQSQPQHTQSQQNSQSQHSHPPNSGALNAIPGQPQRLHQQISLARASSPIYRTGTPQNKSSPTVNSLGGVPMQSSASSNCGSPRPGSIIQQSQQQKAALTSHGMTSQISQQSHTSTPRITASTSPQSTPINRQISQKPRITLGSPPQAQIANLPQGTKTQAMNAQPIISNATQAQVFQQQRVQQILRQQQQQQAFAQGMGGMMQAQQMARNTQQQPIRLRQSMQGYSAAQMAELAQRQASQNSMNQGINRNFVSNVSGMNNTPQQISLSVQQIQQLQQQQLMRQAHAQQMAAQQQQAIHGRNPQAGITQAVRNQIMVLAQRIYQAEKAAFTSQNPNVMINDNLDRQMRARAQNTAQQQYAQARRRQQMVAAQAAQAQQNGMQHSMGM</sequence>
<dbReference type="AlphaFoldDB" id="A0A420IGP3"/>
<feature type="compositionally biased region" description="Polar residues" evidence="1">
    <location>
        <begin position="313"/>
        <end position="331"/>
    </location>
</feature>
<feature type="compositionally biased region" description="Polar residues" evidence="1">
    <location>
        <begin position="24"/>
        <end position="65"/>
    </location>
</feature>
<feature type="compositionally biased region" description="Low complexity" evidence="1">
    <location>
        <begin position="592"/>
        <end position="620"/>
    </location>
</feature>
<feature type="domain" description="Spt20-like SEP" evidence="2">
    <location>
        <begin position="125"/>
        <end position="383"/>
    </location>
</feature>
<name>A0A420IGP3_9PEZI</name>
<feature type="compositionally biased region" description="Polar residues" evidence="1">
    <location>
        <begin position="650"/>
        <end position="677"/>
    </location>
</feature>
<feature type="region of interest" description="Disordered" evidence="1">
    <location>
        <begin position="24"/>
        <end position="71"/>
    </location>
</feature>
<feature type="compositionally biased region" description="Low complexity" evidence="1">
    <location>
        <begin position="701"/>
        <end position="712"/>
    </location>
</feature>
<organism evidence="3 4">
    <name type="scientific">Golovinomyces cichoracearum</name>
    <dbReference type="NCBI Taxonomy" id="62708"/>
    <lineage>
        <taxon>Eukaryota</taxon>
        <taxon>Fungi</taxon>
        <taxon>Dikarya</taxon>
        <taxon>Ascomycota</taxon>
        <taxon>Pezizomycotina</taxon>
        <taxon>Leotiomycetes</taxon>
        <taxon>Erysiphales</taxon>
        <taxon>Erysiphaceae</taxon>
        <taxon>Golovinomyces</taxon>
    </lineage>
</organism>
<evidence type="ECO:0000313" key="3">
    <source>
        <dbReference type="EMBL" id="RKF73687.1"/>
    </source>
</evidence>
<feature type="compositionally biased region" description="Polar residues" evidence="1">
    <location>
        <begin position="713"/>
        <end position="728"/>
    </location>
</feature>
<evidence type="ECO:0000259" key="2">
    <source>
        <dbReference type="Pfam" id="PF12090"/>
    </source>
</evidence>
<dbReference type="EMBL" id="MCBS01024316">
    <property type="protein sequence ID" value="RKF73687.1"/>
    <property type="molecule type" value="Genomic_DNA"/>
</dbReference>
<dbReference type="Pfam" id="PF12090">
    <property type="entry name" value="Spt20_SEP"/>
    <property type="match status" value="1"/>
</dbReference>
<feature type="region of interest" description="Disordered" evidence="1">
    <location>
        <begin position="222"/>
        <end position="272"/>
    </location>
</feature>
<feature type="compositionally biased region" description="Polar residues" evidence="1">
    <location>
        <begin position="229"/>
        <end position="249"/>
    </location>
</feature>
<feature type="compositionally biased region" description="Basic and acidic residues" evidence="1">
    <location>
        <begin position="571"/>
        <end position="590"/>
    </location>
</feature>
<comment type="caution">
    <text evidence="3">The sequence shown here is derived from an EMBL/GenBank/DDBJ whole genome shotgun (WGS) entry which is preliminary data.</text>
</comment>
<accession>A0A420IGP3</accession>
<proteinExistence type="predicted"/>
<feature type="region of interest" description="Disordered" evidence="1">
    <location>
        <begin position="483"/>
        <end position="507"/>
    </location>
</feature>
<dbReference type="InterPro" id="IPR046468">
    <property type="entry name" value="Spt20-like_SEP"/>
</dbReference>